<proteinExistence type="predicted"/>
<sequence length="105" mass="11909">QNILSDEVRYVHFDFHHICVWATQGDDISIQYSGTPTLKGDFVRFGSRCLNMILNGHSTCRDNLGCVNLIDIAQNTRKHNGSIRDVKNRHGKGISEGNRRLKAQE</sequence>
<dbReference type="Proteomes" id="UP000243975">
    <property type="component" value="Unassembled WGS sequence"/>
</dbReference>
<comment type="caution">
    <text evidence="2">The sequence shown here is derived from an EMBL/GenBank/DDBJ whole genome shotgun (WGS) entry which is preliminary data.</text>
</comment>
<evidence type="ECO:0000313" key="2">
    <source>
        <dbReference type="EMBL" id="KVG83436.1"/>
    </source>
</evidence>
<evidence type="ECO:0000313" key="3">
    <source>
        <dbReference type="Proteomes" id="UP000243975"/>
    </source>
</evidence>
<feature type="region of interest" description="Disordered" evidence="1">
    <location>
        <begin position="79"/>
        <end position="105"/>
    </location>
</feature>
<dbReference type="STRING" id="59895.A0A124RGG9"/>
<keyword evidence="3" id="KW-1185">Reference proteome</keyword>
<dbReference type="Gramene" id="KVG83436">
    <property type="protein sequence ID" value="KVG83436"/>
    <property type="gene ID" value="Ccrd_026169"/>
</dbReference>
<feature type="non-terminal residue" evidence="2">
    <location>
        <position position="1"/>
    </location>
</feature>
<protein>
    <submittedName>
        <fullName evidence="2">Uncharacterized protein</fullName>
    </submittedName>
</protein>
<dbReference type="PANTHER" id="PTHR45662:SF2">
    <property type="entry name" value="PHOSPHATIDYLINOSITOL-3-PHOSPHATASE SAC1"/>
    <property type="match status" value="1"/>
</dbReference>
<dbReference type="GO" id="GO:0005783">
    <property type="term" value="C:endoplasmic reticulum"/>
    <property type="evidence" value="ECO:0007669"/>
    <property type="project" value="TreeGrafter"/>
</dbReference>
<reference evidence="2 3" key="1">
    <citation type="journal article" date="2016" name="Sci. Rep.">
        <title>The genome sequence of the outbreeding globe artichoke constructed de novo incorporating a phase-aware low-pass sequencing strategy of F1 progeny.</title>
        <authorList>
            <person name="Scaglione D."/>
            <person name="Reyes-Chin-Wo S."/>
            <person name="Acquadro A."/>
            <person name="Froenicke L."/>
            <person name="Portis E."/>
            <person name="Beitel C."/>
            <person name="Tirone M."/>
            <person name="Mauro R."/>
            <person name="Lo Monaco A."/>
            <person name="Mauromicale G."/>
            <person name="Faccioli P."/>
            <person name="Cattivelli L."/>
            <person name="Rieseberg L."/>
            <person name="Michelmore R."/>
            <person name="Lanteri S."/>
        </authorList>
    </citation>
    <scope>NUCLEOTIDE SEQUENCE [LARGE SCALE GENOMIC DNA]</scope>
    <source>
        <strain evidence="2">2C</strain>
    </source>
</reference>
<evidence type="ECO:0000256" key="1">
    <source>
        <dbReference type="SAM" id="MobiDB-lite"/>
    </source>
</evidence>
<organism evidence="2 3">
    <name type="scientific">Cynara cardunculus var. scolymus</name>
    <name type="common">Globe artichoke</name>
    <name type="synonym">Cynara scolymus</name>
    <dbReference type="NCBI Taxonomy" id="59895"/>
    <lineage>
        <taxon>Eukaryota</taxon>
        <taxon>Viridiplantae</taxon>
        <taxon>Streptophyta</taxon>
        <taxon>Embryophyta</taxon>
        <taxon>Tracheophyta</taxon>
        <taxon>Spermatophyta</taxon>
        <taxon>Magnoliopsida</taxon>
        <taxon>eudicotyledons</taxon>
        <taxon>Gunneridae</taxon>
        <taxon>Pentapetalae</taxon>
        <taxon>asterids</taxon>
        <taxon>campanulids</taxon>
        <taxon>Asterales</taxon>
        <taxon>Asteraceae</taxon>
        <taxon>Carduoideae</taxon>
        <taxon>Cardueae</taxon>
        <taxon>Carduinae</taxon>
        <taxon>Cynara</taxon>
    </lineage>
</organism>
<dbReference type="PANTHER" id="PTHR45662">
    <property type="entry name" value="PHOSPHATIDYLINOSITIDE PHOSPHATASE SAC1"/>
    <property type="match status" value="1"/>
</dbReference>
<dbReference type="GO" id="GO:0046856">
    <property type="term" value="P:phosphatidylinositol dephosphorylation"/>
    <property type="evidence" value="ECO:0007669"/>
    <property type="project" value="TreeGrafter"/>
</dbReference>
<accession>A0A124RGG9</accession>
<gene>
    <name evidence="2" type="ORF">Ccrd_026169</name>
</gene>
<feature type="non-terminal residue" evidence="2">
    <location>
        <position position="105"/>
    </location>
</feature>
<name>A0A124RGG9_CYNCS</name>
<dbReference type="AlphaFoldDB" id="A0A124RGG9"/>
<dbReference type="EMBL" id="LEKV01007557">
    <property type="protein sequence ID" value="KVG83436.1"/>
    <property type="molecule type" value="Genomic_DNA"/>
</dbReference>
<dbReference type="GO" id="GO:0043812">
    <property type="term" value="F:phosphatidylinositol-4-phosphate phosphatase activity"/>
    <property type="evidence" value="ECO:0007669"/>
    <property type="project" value="TreeGrafter"/>
</dbReference>